<dbReference type="Proteomes" id="UP001264340">
    <property type="component" value="Unassembled WGS sequence"/>
</dbReference>
<accession>A0ABU1LYL9</accession>
<gene>
    <name evidence="2" type="ORF">J2804_005290</name>
</gene>
<proteinExistence type="predicted"/>
<evidence type="ECO:0000313" key="2">
    <source>
        <dbReference type="EMBL" id="MDR6411856.1"/>
    </source>
</evidence>
<keyword evidence="3" id="KW-1185">Reference proteome</keyword>
<sequence>MAARQKASFMPFVEQARKTARTVCFAPDDSLLQSLPRAPIVRSIEQRVFPLPFTRRRTKAAQRRCTIMHVMCVKAVTCGKCGTTIATLEKRRGRRAPPAAKARHAHHDRHSLLGLDP</sequence>
<dbReference type="RefSeq" id="WP_143031965.1">
    <property type="nucleotide sequence ID" value="NZ_CADFGY010000016.1"/>
</dbReference>
<evidence type="ECO:0008006" key="4">
    <source>
        <dbReference type="Google" id="ProtNLM"/>
    </source>
</evidence>
<name>A0ABU1LYL9_9BURK</name>
<dbReference type="EMBL" id="JAVDRP010000013">
    <property type="protein sequence ID" value="MDR6411856.1"/>
    <property type="molecule type" value="Genomic_DNA"/>
</dbReference>
<comment type="caution">
    <text evidence="2">The sequence shown here is derived from an EMBL/GenBank/DDBJ whole genome shotgun (WGS) entry which is preliminary data.</text>
</comment>
<dbReference type="GeneID" id="301982801"/>
<organism evidence="2 3">
    <name type="scientific">Paraburkholderia terricola</name>
    <dbReference type="NCBI Taxonomy" id="169427"/>
    <lineage>
        <taxon>Bacteria</taxon>
        <taxon>Pseudomonadati</taxon>
        <taxon>Pseudomonadota</taxon>
        <taxon>Betaproteobacteria</taxon>
        <taxon>Burkholderiales</taxon>
        <taxon>Burkholderiaceae</taxon>
        <taxon>Paraburkholderia</taxon>
    </lineage>
</organism>
<evidence type="ECO:0000256" key="1">
    <source>
        <dbReference type="SAM" id="MobiDB-lite"/>
    </source>
</evidence>
<feature type="compositionally biased region" description="Basic residues" evidence="1">
    <location>
        <begin position="92"/>
        <end position="109"/>
    </location>
</feature>
<feature type="region of interest" description="Disordered" evidence="1">
    <location>
        <begin position="92"/>
        <end position="117"/>
    </location>
</feature>
<reference evidence="2 3" key="1">
    <citation type="submission" date="2023-07" db="EMBL/GenBank/DDBJ databases">
        <title>Sorghum-associated microbial communities from plants grown in Nebraska, USA.</title>
        <authorList>
            <person name="Schachtman D."/>
        </authorList>
    </citation>
    <scope>NUCLEOTIDE SEQUENCE [LARGE SCALE GENOMIC DNA]</scope>
    <source>
        <strain evidence="2 3">DS1316</strain>
    </source>
</reference>
<protein>
    <recommendedName>
        <fullName evidence="4">Transposase</fullName>
    </recommendedName>
</protein>
<evidence type="ECO:0000313" key="3">
    <source>
        <dbReference type="Proteomes" id="UP001264340"/>
    </source>
</evidence>